<gene>
    <name evidence="1" type="ORF">N334_05982</name>
</gene>
<accession>A0A091SYE7</accession>
<dbReference type="PANTHER" id="PTHR31763:SF2">
    <property type="entry name" value="CHROMOSOME 1 OPEN READING FRAME 100"/>
    <property type="match status" value="1"/>
</dbReference>
<dbReference type="AlphaFoldDB" id="A0A091SYE7"/>
<sequence length="123" mass="13874">VIHPGKDVCGVYPGQLAWVRKTPASRGAPGPFSKLQLAPVNYEAETPFQPDFDNSALRKYTHFQKIMKKTTSDWYNQTSHKAAFDLPYLNTSHESKYTPTDPGPCIIWTSTGRRMFSTFQACT</sequence>
<feature type="non-terminal residue" evidence="1">
    <location>
        <position position="1"/>
    </location>
</feature>
<organism evidence="1 2">
    <name type="scientific">Pelecanus crispus</name>
    <name type="common">Dalmatian pelican</name>
    <dbReference type="NCBI Taxonomy" id="36300"/>
    <lineage>
        <taxon>Eukaryota</taxon>
        <taxon>Metazoa</taxon>
        <taxon>Chordata</taxon>
        <taxon>Craniata</taxon>
        <taxon>Vertebrata</taxon>
        <taxon>Euteleostomi</taxon>
        <taxon>Archelosauria</taxon>
        <taxon>Archosauria</taxon>
        <taxon>Dinosauria</taxon>
        <taxon>Saurischia</taxon>
        <taxon>Theropoda</taxon>
        <taxon>Coelurosauria</taxon>
        <taxon>Aves</taxon>
        <taxon>Neognathae</taxon>
        <taxon>Neoaves</taxon>
        <taxon>Aequornithes</taxon>
        <taxon>Pelecaniformes</taxon>
        <taxon>Pelecanidae</taxon>
        <taxon>Pelecanus</taxon>
    </lineage>
</organism>
<dbReference type="Pfam" id="PF17670">
    <property type="entry name" value="DUF5530"/>
    <property type="match status" value="1"/>
</dbReference>
<keyword evidence="2" id="KW-1185">Reference proteome</keyword>
<name>A0A091SYE7_PELCR</name>
<dbReference type="EMBL" id="KK489257">
    <property type="protein sequence ID" value="KFQ62975.1"/>
    <property type="molecule type" value="Genomic_DNA"/>
</dbReference>
<dbReference type="Proteomes" id="UP000054150">
    <property type="component" value="Unassembled WGS sequence"/>
</dbReference>
<reference evidence="1 2" key="1">
    <citation type="submission" date="2014-04" db="EMBL/GenBank/DDBJ databases">
        <title>Genome evolution of avian class.</title>
        <authorList>
            <person name="Zhang G."/>
            <person name="Li C."/>
        </authorList>
    </citation>
    <scope>NUCLEOTIDE SEQUENCE [LARGE SCALE GENOMIC DNA]</scope>
    <source>
        <strain evidence="1">BGI_N334</strain>
    </source>
</reference>
<dbReference type="InterPro" id="IPR037668">
    <property type="entry name" value="SPMIP3"/>
</dbReference>
<feature type="non-terminal residue" evidence="1">
    <location>
        <position position="123"/>
    </location>
</feature>
<evidence type="ECO:0000313" key="2">
    <source>
        <dbReference type="Proteomes" id="UP000054150"/>
    </source>
</evidence>
<evidence type="ECO:0000313" key="1">
    <source>
        <dbReference type="EMBL" id="KFQ62975.1"/>
    </source>
</evidence>
<proteinExistence type="predicted"/>
<protein>
    <submittedName>
        <fullName evidence="1">Uncharacterized protein C1orf100</fullName>
    </submittedName>
</protein>
<dbReference type="PANTHER" id="PTHR31763">
    <property type="entry name" value="HYPOTHETICAL PROTEIN LOC689766"/>
    <property type="match status" value="1"/>
</dbReference>